<dbReference type="GO" id="GO:0009986">
    <property type="term" value="C:cell surface"/>
    <property type="evidence" value="ECO:0000318"/>
    <property type="project" value="GO_Central"/>
</dbReference>
<reference evidence="4" key="1">
    <citation type="submission" date="2025-08" db="UniProtKB">
        <authorList>
            <consortium name="RefSeq"/>
        </authorList>
    </citation>
    <scope>IDENTIFICATION</scope>
    <source>
        <strain evidence="4">J_2021</strain>
        <tissue evidence="4">Erythrocytes</tissue>
    </source>
</reference>
<dbReference type="OMA" id="NEYETHE"/>
<evidence type="ECO:0000256" key="2">
    <source>
        <dbReference type="ARBA" id="ARBA00023157"/>
    </source>
</evidence>
<dbReference type="GO" id="GO:0005886">
    <property type="term" value="C:plasma membrane"/>
    <property type="evidence" value="ECO:0000318"/>
    <property type="project" value="GO_Central"/>
</dbReference>
<dbReference type="PaxDb" id="8355-A0A1L8H2I7"/>
<dbReference type="KEGG" id="xla:108711669"/>
<dbReference type="SUPFAM" id="SSF56436">
    <property type="entry name" value="C-type lectin-like"/>
    <property type="match status" value="1"/>
</dbReference>
<dbReference type="PROSITE" id="PS50041">
    <property type="entry name" value="C_TYPE_LECTIN_2"/>
    <property type="match status" value="1"/>
</dbReference>
<keyword evidence="2" id="KW-1015">Disulfide bond</keyword>
<dbReference type="GO" id="GO:0042269">
    <property type="term" value="P:regulation of natural killer cell mediated cytotoxicity"/>
    <property type="evidence" value="ECO:0000318"/>
    <property type="project" value="GO_Central"/>
</dbReference>
<evidence type="ECO:0000256" key="1">
    <source>
        <dbReference type="ARBA" id="ARBA00022989"/>
    </source>
</evidence>
<keyword evidence="1" id="KW-0812">Transmembrane</keyword>
<keyword evidence="1" id="KW-1133">Transmembrane helix</keyword>
<dbReference type="PANTHER" id="PTHR46784:SF1">
    <property type="entry name" value="KILLER CELL LECTIN-LIKE RECEPTOR SUBFAMILY B MEMBER 1"/>
    <property type="match status" value="1"/>
</dbReference>
<dbReference type="InterPro" id="IPR016186">
    <property type="entry name" value="C-type_lectin-like/link_sf"/>
</dbReference>
<proteinExistence type="predicted"/>
<protein>
    <submittedName>
        <fullName evidence="4">CD209 antigen-like protein C isoform X1</fullName>
    </submittedName>
</protein>
<gene>
    <name evidence="4" type="primary">LOC108711669</name>
</gene>
<dbReference type="Proteomes" id="UP000186698">
    <property type="component" value="Chromosome 3L"/>
</dbReference>
<organism evidence="3 4">
    <name type="scientific">Xenopus laevis</name>
    <name type="common">African clawed frog</name>
    <dbReference type="NCBI Taxonomy" id="8355"/>
    <lineage>
        <taxon>Eukaryota</taxon>
        <taxon>Metazoa</taxon>
        <taxon>Chordata</taxon>
        <taxon>Craniata</taxon>
        <taxon>Vertebrata</taxon>
        <taxon>Euteleostomi</taxon>
        <taxon>Amphibia</taxon>
        <taxon>Batrachia</taxon>
        <taxon>Anura</taxon>
        <taxon>Pipoidea</taxon>
        <taxon>Pipidae</taxon>
        <taxon>Xenopodinae</taxon>
        <taxon>Xenopus</taxon>
        <taxon>Xenopus</taxon>
    </lineage>
</organism>
<dbReference type="InterPro" id="IPR001304">
    <property type="entry name" value="C-type_lectin-like"/>
</dbReference>
<dbReference type="InterPro" id="IPR016187">
    <property type="entry name" value="CTDL_fold"/>
</dbReference>
<name>A0A1L8H2I7_XENLA</name>
<dbReference type="SMART" id="SM00034">
    <property type="entry name" value="CLECT"/>
    <property type="match status" value="1"/>
</dbReference>
<dbReference type="GeneID" id="108711669"/>
<dbReference type="PRINTS" id="PR01504">
    <property type="entry name" value="PNCREATITSAP"/>
</dbReference>
<dbReference type="PANTHER" id="PTHR46784">
    <property type="entry name" value="KILLER CELL LECTIN-LIKE RECEPTOR SUBFAMILY B MEMBER 1"/>
    <property type="match status" value="1"/>
</dbReference>
<dbReference type="RefSeq" id="XP_018109106.2">
    <property type="nucleotide sequence ID" value="XM_018253617.2"/>
</dbReference>
<keyword evidence="3" id="KW-1185">Reference proteome</keyword>
<dbReference type="InterPro" id="IPR051527">
    <property type="entry name" value="KLR_subfamily_B"/>
</dbReference>
<sequence length="242" mass="28447">MNKGKHQSQAEDNIYEDDYITEPTEPSVRIETHGIQEKFLSKYFNPGEKFMAQKTLLFVLVILFILVFIFLIILTSLVSIYYSVITSQLKQSDEAKAELVSQMRIINQTFEQTCRRCPSGWRMVNSFCYYFSTTPQTWEEAKTSCANANSSLLTVEDEAEMRALMLIIGLKQYWIGMYRTTPGVNKWKWINGRDLDFNYWLKNEPNNNQGKENCVETRNERLNDYPCHLKDPYICKNPQRYC</sequence>
<dbReference type="AlphaFoldDB" id="A0A1L8H2I7"/>
<evidence type="ECO:0000313" key="4">
    <source>
        <dbReference type="RefSeq" id="XP_018109106.2"/>
    </source>
</evidence>
<dbReference type="InterPro" id="IPR018378">
    <property type="entry name" value="C-type_lectin_CS"/>
</dbReference>
<evidence type="ECO:0000313" key="3">
    <source>
        <dbReference type="Proteomes" id="UP000186698"/>
    </source>
</evidence>
<dbReference type="Gene3D" id="3.10.100.10">
    <property type="entry name" value="Mannose-Binding Protein A, subunit A"/>
    <property type="match status" value="1"/>
</dbReference>
<dbReference type="OrthoDB" id="2142683at2759"/>
<dbReference type="PROSITE" id="PS00615">
    <property type="entry name" value="C_TYPE_LECTIN_1"/>
    <property type="match status" value="1"/>
</dbReference>
<keyword evidence="1" id="KW-0472">Membrane</keyword>
<accession>A0A1L8H2I7</accession>
<dbReference type="GO" id="GO:0038023">
    <property type="term" value="F:signaling receptor activity"/>
    <property type="evidence" value="ECO:0000318"/>
    <property type="project" value="GO_Central"/>
</dbReference>
<dbReference type="Pfam" id="PF00059">
    <property type="entry name" value="Lectin_C"/>
    <property type="match status" value="1"/>
</dbReference>